<dbReference type="Pfam" id="PF00348">
    <property type="entry name" value="polyprenyl_synt"/>
    <property type="match status" value="1"/>
</dbReference>
<dbReference type="GO" id="GO:0004659">
    <property type="term" value="F:prenyltransferase activity"/>
    <property type="evidence" value="ECO:0007669"/>
    <property type="project" value="InterPro"/>
</dbReference>
<dbReference type="GO" id="GO:1990234">
    <property type="term" value="C:transferase complex"/>
    <property type="evidence" value="ECO:0007669"/>
    <property type="project" value="TreeGrafter"/>
</dbReference>
<keyword evidence="4" id="KW-0479">Metal-binding</keyword>
<feature type="compositionally biased region" description="Basic residues" evidence="8">
    <location>
        <begin position="283"/>
        <end position="296"/>
    </location>
</feature>
<keyword evidence="5" id="KW-0460">Magnesium</keyword>
<dbReference type="SUPFAM" id="SSF48576">
    <property type="entry name" value="Terpenoid synthases"/>
    <property type="match status" value="1"/>
</dbReference>
<evidence type="ECO:0000256" key="1">
    <source>
        <dbReference type="ARBA" id="ARBA00001946"/>
    </source>
</evidence>
<gene>
    <name evidence="9" type="ORF">EB796_015060</name>
</gene>
<comment type="caution">
    <text evidence="9">The sequence shown here is derived from an EMBL/GenBank/DDBJ whole genome shotgun (WGS) entry which is preliminary data.</text>
</comment>
<keyword evidence="10" id="KW-1185">Reference proteome</keyword>
<dbReference type="AlphaFoldDB" id="A0A7J7JL94"/>
<dbReference type="PROSITE" id="PS00723">
    <property type="entry name" value="POLYPRENYL_SYNTHASE_1"/>
    <property type="match status" value="1"/>
</dbReference>
<evidence type="ECO:0000256" key="6">
    <source>
        <dbReference type="ARBA" id="ARBA00023229"/>
    </source>
</evidence>
<dbReference type="InterPro" id="IPR033749">
    <property type="entry name" value="Polyprenyl_synt_CS"/>
</dbReference>
<evidence type="ECO:0000256" key="2">
    <source>
        <dbReference type="ARBA" id="ARBA00006706"/>
    </source>
</evidence>
<dbReference type="InterPro" id="IPR008949">
    <property type="entry name" value="Isoprenoid_synthase_dom_sf"/>
</dbReference>
<proteinExistence type="inferred from homology"/>
<keyword evidence="3 7" id="KW-0808">Transferase</keyword>
<dbReference type="Gene3D" id="1.10.600.10">
    <property type="entry name" value="Farnesyl Diphosphate Synthase"/>
    <property type="match status" value="1"/>
</dbReference>
<dbReference type="GO" id="GO:0006744">
    <property type="term" value="P:ubiquinone biosynthetic process"/>
    <property type="evidence" value="ECO:0007669"/>
    <property type="project" value="TreeGrafter"/>
</dbReference>
<dbReference type="InterPro" id="IPR000092">
    <property type="entry name" value="Polyprenyl_synt"/>
</dbReference>
<dbReference type="EMBL" id="VXIV02002238">
    <property type="protein sequence ID" value="KAF6026633.1"/>
    <property type="molecule type" value="Genomic_DNA"/>
</dbReference>
<dbReference type="GO" id="GO:0008299">
    <property type="term" value="P:isoprenoid biosynthetic process"/>
    <property type="evidence" value="ECO:0007669"/>
    <property type="project" value="UniProtKB-KW"/>
</dbReference>
<dbReference type="GO" id="GO:0005739">
    <property type="term" value="C:mitochondrion"/>
    <property type="evidence" value="ECO:0007669"/>
    <property type="project" value="TreeGrafter"/>
</dbReference>
<comment type="similarity">
    <text evidence="2 7">Belongs to the FPP/GGPP synthase family.</text>
</comment>
<feature type="region of interest" description="Disordered" evidence="8">
    <location>
        <begin position="272"/>
        <end position="296"/>
    </location>
</feature>
<comment type="cofactor">
    <cofactor evidence="1">
        <name>Mg(2+)</name>
        <dbReference type="ChEBI" id="CHEBI:18420"/>
    </cofactor>
</comment>
<name>A0A7J7JL94_BUGNE</name>
<reference evidence="9" key="1">
    <citation type="submission" date="2020-06" db="EMBL/GenBank/DDBJ databases">
        <title>Draft genome of Bugula neritina, a colonial animal packing powerful symbionts and potential medicines.</title>
        <authorList>
            <person name="Rayko M."/>
        </authorList>
    </citation>
    <scope>NUCLEOTIDE SEQUENCE [LARGE SCALE GENOMIC DNA]</scope>
    <source>
        <strain evidence="9">Kwan_BN1</strain>
    </source>
</reference>
<evidence type="ECO:0000256" key="8">
    <source>
        <dbReference type="SAM" id="MobiDB-lite"/>
    </source>
</evidence>
<dbReference type="PANTHER" id="PTHR12001">
    <property type="entry name" value="GERANYLGERANYL PYROPHOSPHATE SYNTHASE"/>
    <property type="match status" value="1"/>
</dbReference>
<dbReference type="OrthoDB" id="9927103at2759"/>
<evidence type="ECO:0000256" key="7">
    <source>
        <dbReference type="RuleBase" id="RU004466"/>
    </source>
</evidence>
<dbReference type="SFLD" id="SFLDS00005">
    <property type="entry name" value="Isoprenoid_Synthase_Type_I"/>
    <property type="match status" value="1"/>
</dbReference>
<dbReference type="Proteomes" id="UP000593567">
    <property type="component" value="Unassembled WGS sequence"/>
</dbReference>
<dbReference type="CDD" id="cd00685">
    <property type="entry name" value="Trans_IPPS_HT"/>
    <property type="match status" value="1"/>
</dbReference>
<organism evidence="9 10">
    <name type="scientific">Bugula neritina</name>
    <name type="common">Brown bryozoan</name>
    <name type="synonym">Sertularia neritina</name>
    <dbReference type="NCBI Taxonomy" id="10212"/>
    <lineage>
        <taxon>Eukaryota</taxon>
        <taxon>Metazoa</taxon>
        <taxon>Spiralia</taxon>
        <taxon>Lophotrochozoa</taxon>
        <taxon>Bryozoa</taxon>
        <taxon>Gymnolaemata</taxon>
        <taxon>Cheilostomatida</taxon>
        <taxon>Flustrina</taxon>
        <taxon>Buguloidea</taxon>
        <taxon>Bugulidae</taxon>
        <taxon>Bugula</taxon>
    </lineage>
</organism>
<keyword evidence="6" id="KW-0414">Isoprene biosynthesis</keyword>
<protein>
    <submittedName>
        <fullName evidence="9">PDSS1</fullName>
    </submittedName>
</protein>
<evidence type="ECO:0000256" key="4">
    <source>
        <dbReference type="ARBA" id="ARBA00022723"/>
    </source>
</evidence>
<evidence type="ECO:0000313" key="10">
    <source>
        <dbReference type="Proteomes" id="UP000593567"/>
    </source>
</evidence>
<sequence length="296" mass="32795">MSKLTNTVKQLFSLKLCRKCSARLIRSSTSLNSFTQSHTDSRSNTPSHLDSSTSTQSVFQHIHKVLDTKSAILSKVSHYHFNGLGKAVRPRIVLAAAQAFNFDEDGRLRVSPDQLVVAMVAEMIHTASLVHDDIIDESLFRRGNPSVFSVWGQSKGAFTGDYILGAASVSLAKLRHNRVMRIMSQILEDLVQGEFMQLGTKSNEDERFNHYIEKSYRKTASLLANSCQAVAVLSGTTESKIKMAFEYGKNLGISFQLIDDSLDYLSSEKEMGKPTGADLKLGSGHRPRPLRSSRVP</sequence>
<accession>A0A7J7JL94</accession>
<evidence type="ECO:0000256" key="3">
    <source>
        <dbReference type="ARBA" id="ARBA00022679"/>
    </source>
</evidence>
<evidence type="ECO:0000256" key="5">
    <source>
        <dbReference type="ARBA" id="ARBA00022842"/>
    </source>
</evidence>
<dbReference type="PANTHER" id="PTHR12001:SF69">
    <property type="entry name" value="ALL TRANS-POLYPRENYL-DIPHOSPHATE SYNTHASE PDSS1"/>
    <property type="match status" value="1"/>
</dbReference>
<evidence type="ECO:0000313" key="9">
    <source>
        <dbReference type="EMBL" id="KAF6026633.1"/>
    </source>
</evidence>
<dbReference type="GO" id="GO:0046872">
    <property type="term" value="F:metal ion binding"/>
    <property type="evidence" value="ECO:0007669"/>
    <property type="project" value="UniProtKB-KW"/>
</dbReference>